<feature type="region of interest" description="Disordered" evidence="1">
    <location>
        <begin position="448"/>
        <end position="493"/>
    </location>
</feature>
<evidence type="ECO:0000313" key="3">
    <source>
        <dbReference type="Proteomes" id="UP001600064"/>
    </source>
</evidence>
<name>A0ABR4DN43_9PEZI</name>
<dbReference type="RefSeq" id="XP_070870371.1">
    <property type="nucleotide sequence ID" value="XM_071007131.1"/>
</dbReference>
<comment type="caution">
    <text evidence="2">The sequence shown here is derived from an EMBL/GenBank/DDBJ whole genome shotgun (WGS) entry which is preliminary data.</text>
</comment>
<feature type="region of interest" description="Disordered" evidence="1">
    <location>
        <begin position="566"/>
        <end position="616"/>
    </location>
</feature>
<feature type="region of interest" description="Disordered" evidence="1">
    <location>
        <begin position="172"/>
        <end position="263"/>
    </location>
</feature>
<dbReference type="Proteomes" id="UP001600064">
    <property type="component" value="Unassembled WGS sequence"/>
</dbReference>
<dbReference type="EMBL" id="JAZGUE010000001">
    <property type="protein sequence ID" value="KAL2271647.1"/>
    <property type="molecule type" value="Genomic_DNA"/>
</dbReference>
<feature type="compositionally biased region" description="Basic residues" evidence="1">
    <location>
        <begin position="462"/>
        <end position="473"/>
    </location>
</feature>
<feature type="compositionally biased region" description="Acidic residues" evidence="1">
    <location>
        <begin position="331"/>
        <end position="395"/>
    </location>
</feature>
<keyword evidence="3" id="KW-1185">Reference proteome</keyword>
<feature type="compositionally biased region" description="Polar residues" evidence="1">
    <location>
        <begin position="230"/>
        <end position="248"/>
    </location>
</feature>
<dbReference type="Pfam" id="PF10446">
    <property type="entry name" value="DUF2457"/>
    <property type="match status" value="1"/>
</dbReference>
<feature type="region of interest" description="Disordered" evidence="1">
    <location>
        <begin position="328"/>
        <end position="427"/>
    </location>
</feature>
<feature type="region of interest" description="Disordered" evidence="1">
    <location>
        <begin position="513"/>
        <end position="550"/>
    </location>
</feature>
<reference evidence="2 3" key="1">
    <citation type="journal article" date="2024" name="Commun. Biol.">
        <title>Comparative genomic analysis of thermophilic fungi reveals convergent evolutionary adaptations and gene losses.</title>
        <authorList>
            <person name="Steindorff A.S."/>
            <person name="Aguilar-Pontes M.V."/>
            <person name="Robinson A.J."/>
            <person name="Andreopoulos B."/>
            <person name="LaButti K."/>
            <person name="Kuo A."/>
            <person name="Mondo S."/>
            <person name="Riley R."/>
            <person name="Otillar R."/>
            <person name="Haridas S."/>
            <person name="Lipzen A."/>
            <person name="Grimwood J."/>
            <person name="Schmutz J."/>
            <person name="Clum A."/>
            <person name="Reid I.D."/>
            <person name="Moisan M.C."/>
            <person name="Butler G."/>
            <person name="Nguyen T.T.M."/>
            <person name="Dewar K."/>
            <person name="Conant G."/>
            <person name="Drula E."/>
            <person name="Henrissat B."/>
            <person name="Hansel C."/>
            <person name="Singer S."/>
            <person name="Hutchinson M.I."/>
            <person name="de Vries R.P."/>
            <person name="Natvig D.O."/>
            <person name="Powell A.J."/>
            <person name="Tsang A."/>
            <person name="Grigoriev I.V."/>
        </authorList>
    </citation>
    <scope>NUCLEOTIDE SEQUENCE [LARGE SCALE GENOMIC DNA]</scope>
    <source>
        <strain evidence="2 3">ATCC 22073</strain>
    </source>
</reference>
<protein>
    <submittedName>
        <fullName evidence="2">Uncharacterized protein</fullName>
    </submittedName>
</protein>
<feature type="region of interest" description="Disordered" evidence="1">
    <location>
        <begin position="31"/>
        <end position="106"/>
    </location>
</feature>
<feature type="compositionally biased region" description="Basic and acidic residues" evidence="1">
    <location>
        <begin position="541"/>
        <end position="550"/>
    </location>
</feature>
<gene>
    <name evidence="2" type="ORF">VTJ83DRAFT_1018</name>
</gene>
<dbReference type="GeneID" id="98121775"/>
<proteinExistence type="predicted"/>
<sequence>MDHHLFRDHATSNVLAWASTHSANVEPCMEEDAGADTDEPPDNRSPLSPVPTQFQRAPIRRPSEHQESLLTKALQGQPDEDVSCGPEYPRQRQRRRSVTSSTSFDSAAELTCATGITTPARTSSPSPRQRSIGFAPLAVPAPQAVQRNLETAVRTLEKKRCISFACAAKPAPVDKAPVQQQQQPRADAGEAKTQAPPKKTSIRFACPAPPRATDVSQGNAPQRPAVRCITPSTPKTSANSQKLRSPSVTRVPRSPTARKTAGSPVAIRNKKWISADSKDLESEAARFHEFASDEPQEDDWIRRGYSLLQPKLTIDDTLRKELAIRKLGKEAEEEAELEEELAEDLGEEEDDEEIDEADLVDEDDDDDGNDDEEDADDSGAEEDEDEEEIENEDDAGTEHAWNSDASDGYKTDSEIGFAESDDDDDDLVLWTTRIGKYPLSGAVVMARRLSHSENSDSSSSSNRKRRRRKRRSKASPVACRPATPELPDSTDFVCGTLDEDKPLEEAYISCVEARKRERQRTLPQDIDPSFPTSEPEDEGDEPYRRGYGDSDEHVWLHGELEDLHHDRDLRGRKKKGGVPSPMRCRSPPPKLLRGRSPRRPSVQWSPRLRSPAPVRRSPLLSPMHGGNGMPFNPLTVGLGLTQTKSLPRTSVMFPHLKTRKPKAGGATHHDGHNHVRGAIDIVMGLEQKRQRRKEKYFQKYYSRARKEKAQPKRPPPGQGAERMRELGLLMASKVGHGDYVISI</sequence>
<dbReference type="InterPro" id="IPR018853">
    <property type="entry name" value="DUF2457"/>
</dbReference>
<organism evidence="2 3">
    <name type="scientific">Remersonia thermophila</name>
    <dbReference type="NCBI Taxonomy" id="72144"/>
    <lineage>
        <taxon>Eukaryota</taxon>
        <taxon>Fungi</taxon>
        <taxon>Dikarya</taxon>
        <taxon>Ascomycota</taxon>
        <taxon>Pezizomycotina</taxon>
        <taxon>Sordariomycetes</taxon>
        <taxon>Sordariomycetidae</taxon>
        <taxon>Sordariales</taxon>
        <taxon>Sordariales incertae sedis</taxon>
        <taxon>Remersonia</taxon>
    </lineage>
</organism>
<feature type="region of interest" description="Disordered" evidence="1">
    <location>
        <begin position="113"/>
        <end position="132"/>
    </location>
</feature>
<feature type="compositionally biased region" description="Polar residues" evidence="1">
    <location>
        <begin position="114"/>
        <end position="129"/>
    </location>
</feature>
<evidence type="ECO:0000256" key="1">
    <source>
        <dbReference type="SAM" id="MobiDB-lite"/>
    </source>
</evidence>
<accession>A0ABR4DN43</accession>
<feature type="compositionally biased region" description="Acidic residues" evidence="1">
    <location>
        <begin position="31"/>
        <end position="40"/>
    </location>
</feature>
<evidence type="ECO:0000313" key="2">
    <source>
        <dbReference type="EMBL" id="KAL2271647.1"/>
    </source>
</evidence>